<dbReference type="Proteomes" id="UP000468581">
    <property type="component" value="Unassembled WGS sequence"/>
</dbReference>
<comment type="caution">
    <text evidence="2">The sequence shown here is derived from an EMBL/GenBank/DDBJ whole genome shotgun (WGS) entry which is preliminary data.</text>
</comment>
<sequence length="354" mass="41140">MKKLKFSILCFLLLLGSVCLLRGQTLTGAWVKIKAERYDKDSDLPLNRVHKAYLRYEFSQGRKLLISSHYAFNASNSVPVDYKIENNIIKFGFDRQFLIEKVNDAELVLIEMEQGKLDSDSVRHIFITEESYLDRLPLDPGDKVVTGEDTTYIESAKLYLKFRTISPDFHAYLSDRINKDYYPGENYFFAVFTIHPQGEIDNIKILHHVSKKSDKKAIAAIKGSEGMWTLPKLKGEKVSIVKLIEDRYFKRRSNEVSKIDFNSLSPNASRKYPPEYLREFNLLARKWLSKDYDGVLKSVDALEKIKPDEPNLFYLRYLCYTEMGDDKKAGENLKLLKKSRLKYLIKEIETGEQP</sequence>
<proteinExistence type="predicted"/>
<evidence type="ECO:0000256" key="1">
    <source>
        <dbReference type="SAM" id="SignalP"/>
    </source>
</evidence>
<keyword evidence="1" id="KW-0732">Signal</keyword>
<accession>A0A6P0UFK5</accession>
<reference evidence="2 3" key="1">
    <citation type="submission" date="2020-01" db="EMBL/GenBank/DDBJ databases">
        <title>Leptobacterium flavescens.</title>
        <authorList>
            <person name="Wang G."/>
        </authorList>
    </citation>
    <scope>NUCLEOTIDE SEQUENCE [LARGE SCALE GENOMIC DNA]</scope>
    <source>
        <strain evidence="2 3">KCTC 22160</strain>
    </source>
</reference>
<name>A0A6P0UFK5_9FLAO</name>
<feature type="chain" id="PRO_5026774010" description="TonB C-terminal domain-containing protein" evidence="1">
    <location>
        <begin position="23"/>
        <end position="354"/>
    </location>
</feature>
<dbReference type="EMBL" id="JAABOO010000001">
    <property type="protein sequence ID" value="NER12044.1"/>
    <property type="molecule type" value="Genomic_DNA"/>
</dbReference>
<organism evidence="2 3">
    <name type="scientific">Leptobacterium flavescens</name>
    <dbReference type="NCBI Taxonomy" id="472055"/>
    <lineage>
        <taxon>Bacteria</taxon>
        <taxon>Pseudomonadati</taxon>
        <taxon>Bacteroidota</taxon>
        <taxon>Flavobacteriia</taxon>
        <taxon>Flavobacteriales</taxon>
        <taxon>Flavobacteriaceae</taxon>
        <taxon>Leptobacterium</taxon>
    </lineage>
</organism>
<keyword evidence="3" id="KW-1185">Reference proteome</keyword>
<dbReference type="RefSeq" id="WP_163605083.1">
    <property type="nucleotide sequence ID" value="NZ_JAABOO010000001.1"/>
</dbReference>
<evidence type="ECO:0008006" key="4">
    <source>
        <dbReference type="Google" id="ProtNLM"/>
    </source>
</evidence>
<evidence type="ECO:0000313" key="3">
    <source>
        <dbReference type="Proteomes" id="UP000468581"/>
    </source>
</evidence>
<gene>
    <name evidence="2" type="ORF">GWK08_01200</name>
</gene>
<protein>
    <recommendedName>
        <fullName evidence="4">TonB C-terminal domain-containing protein</fullName>
    </recommendedName>
</protein>
<evidence type="ECO:0000313" key="2">
    <source>
        <dbReference type="EMBL" id="NER12044.1"/>
    </source>
</evidence>
<dbReference type="AlphaFoldDB" id="A0A6P0UFK5"/>
<feature type="signal peptide" evidence="1">
    <location>
        <begin position="1"/>
        <end position="22"/>
    </location>
</feature>